<accession>A0A3E4PY79</accession>
<evidence type="ECO:0000313" key="3">
    <source>
        <dbReference type="Proteomes" id="UP000261324"/>
    </source>
</evidence>
<proteinExistence type="predicted"/>
<feature type="compositionally biased region" description="Basic and acidic residues" evidence="1">
    <location>
        <begin position="56"/>
        <end position="75"/>
    </location>
</feature>
<organism evidence="2 3">
    <name type="scientific">Dorea formicigenerans</name>
    <dbReference type="NCBI Taxonomy" id="39486"/>
    <lineage>
        <taxon>Bacteria</taxon>
        <taxon>Bacillati</taxon>
        <taxon>Bacillota</taxon>
        <taxon>Clostridia</taxon>
        <taxon>Lachnospirales</taxon>
        <taxon>Lachnospiraceae</taxon>
        <taxon>Dorea</taxon>
    </lineage>
</organism>
<reference evidence="2 3" key="1">
    <citation type="submission" date="2018-08" db="EMBL/GenBank/DDBJ databases">
        <title>A genome reference for cultivated species of the human gut microbiota.</title>
        <authorList>
            <person name="Zou Y."/>
            <person name="Xue W."/>
            <person name="Luo G."/>
        </authorList>
    </citation>
    <scope>NUCLEOTIDE SEQUENCE [LARGE SCALE GENOMIC DNA]</scope>
    <source>
        <strain evidence="2 3">TF09-3</strain>
    </source>
</reference>
<dbReference type="EMBL" id="QSRA01000005">
    <property type="protein sequence ID" value="RGK84868.1"/>
    <property type="molecule type" value="Genomic_DNA"/>
</dbReference>
<evidence type="ECO:0000256" key="1">
    <source>
        <dbReference type="SAM" id="MobiDB-lite"/>
    </source>
</evidence>
<evidence type="ECO:0000313" key="2">
    <source>
        <dbReference type="EMBL" id="RGK84868.1"/>
    </source>
</evidence>
<name>A0A3E4PY79_9FIRM</name>
<sequence>MNALKADGRKLPPYKELREQYAQISEEKDRLYQEYRKLQQKVKQHENVRANLEQLIRPEQKEKRRNRSRQEDRYK</sequence>
<dbReference type="AlphaFoldDB" id="A0A3E4PY79"/>
<dbReference type="Proteomes" id="UP000261324">
    <property type="component" value="Unassembled WGS sequence"/>
</dbReference>
<protein>
    <submittedName>
        <fullName evidence="2">Uncharacterized protein</fullName>
    </submittedName>
</protein>
<feature type="region of interest" description="Disordered" evidence="1">
    <location>
        <begin position="49"/>
        <end position="75"/>
    </location>
</feature>
<dbReference type="RefSeq" id="WP_117659199.1">
    <property type="nucleotide sequence ID" value="NZ_QSRA01000005.1"/>
</dbReference>
<comment type="caution">
    <text evidence="2">The sequence shown here is derived from an EMBL/GenBank/DDBJ whole genome shotgun (WGS) entry which is preliminary data.</text>
</comment>
<gene>
    <name evidence="2" type="ORF">DXC93_05155</name>
</gene>